<dbReference type="GeneID" id="34520386"/>
<dbReference type="OrthoDB" id="14833at2759"/>
<dbReference type="AlphaFoldDB" id="W6MPH7"/>
<comment type="similarity">
    <text evidence="3">Belongs to the MT-A70-like family.</text>
</comment>
<dbReference type="InterPro" id="IPR045123">
    <property type="entry name" value="METTL14-like"/>
</dbReference>
<dbReference type="PROSITE" id="PS51143">
    <property type="entry name" value="MT_A70"/>
    <property type="match status" value="1"/>
</dbReference>
<dbReference type="GO" id="GO:0005634">
    <property type="term" value="C:nucleus"/>
    <property type="evidence" value="ECO:0007669"/>
    <property type="project" value="UniProtKB-SubCell"/>
</dbReference>
<feature type="region of interest" description="Disordered" evidence="4">
    <location>
        <begin position="1"/>
        <end position="87"/>
    </location>
</feature>
<dbReference type="GO" id="GO:0036396">
    <property type="term" value="C:RNA N6-methyladenosine methyltransferase complex"/>
    <property type="evidence" value="ECO:0007669"/>
    <property type="project" value="EnsemblFungi"/>
</dbReference>
<accession>W6MPH7</accession>
<sequence length="379" mass="42751">MSSNHSYSQQLGSATAAVKSTSGGSTHAYHGAARTKNRDNAPPEAGHRNHGRRGASGAFAVPGQRQNSGARPDFKKPQETKRVEFRNDYSNRYVHSQIPPTSYIRNRQEPVSGYPKLQRLFKLKEQQVAEHACKPYGCRVEPDRIVDTLNSWISKDGLQFDVIMIGALTDNQFIFPLLSQLPLDRLCPRVGFVFIWASTQKIAQLSQLLANSTSNKNVCSWFRKFRRSEELIFVPLDKNSPFYPGDQDVPEEALLENTQWHCWMCITGTVRRSTDSHLIHCNVNTDLALENETTLNSAVPHHLYQVAENFSTATRRLHIIPSRTGVDHPVRPRPGWVILSPDVMLNNFDPDAYKRELAGLGTNVPTTEEIELLRPKSPQ</sequence>
<protein>
    <recommendedName>
        <fullName evidence="7">Karyogamy protein KAR4</fullName>
    </recommendedName>
</protein>
<organism evidence="5 6">
    <name type="scientific">Kuraishia capsulata CBS 1993</name>
    <dbReference type="NCBI Taxonomy" id="1382522"/>
    <lineage>
        <taxon>Eukaryota</taxon>
        <taxon>Fungi</taxon>
        <taxon>Dikarya</taxon>
        <taxon>Ascomycota</taxon>
        <taxon>Saccharomycotina</taxon>
        <taxon>Pichiomycetes</taxon>
        <taxon>Pichiales</taxon>
        <taxon>Pichiaceae</taxon>
        <taxon>Kuraishia</taxon>
    </lineage>
</organism>
<dbReference type="PROSITE" id="PS51592">
    <property type="entry name" value="SAM_MTA70L_2"/>
    <property type="match status" value="1"/>
</dbReference>
<feature type="compositionally biased region" description="Polar residues" evidence="4">
    <location>
        <begin position="1"/>
        <end position="25"/>
    </location>
</feature>
<keyword evidence="2" id="KW-0539">Nucleus</keyword>
<feature type="compositionally biased region" description="Basic and acidic residues" evidence="4">
    <location>
        <begin position="36"/>
        <end position="47"/>
    </location>
</feature>
<gene>
    <name evidence="5" type="ORF">KUCA_T00002979001</name>
</gene>
<evidence type="ECO:0000256" key="3">
    <source>
        <dbReference type="PROSITE-ProRule" id="PRU00489"/>
    </source>
</evidence>
<evidence type="ECO:0000256" key="1">
    <source>
        <dbReference type="ARBA" id="ARBA00004123"/>
    </source>
</evidence>
<dbReference type="HOGENOM" id="CLU_046318_0_0_1"/>
<dbReference type="GO" id="GO:0003729">
    <property type="term" value="F:mRNA binding"/>
    <property type="evidence" value="ECO:0007669"/>
    <property type="project" value="TreeGrafter"/>
</dbReference>
<evidence type="ECO:0000256" key="2">
    <source>
        <dbReference type="ARBA" id="ARBA00023242"/>
    </source>
</evidence>
<dbReference type="GO" id="GO:0003700">
    <property type="term" value="F:DNA-binding transcription factor activity"/>
    <property type="evidence" value="ECO:0007669"/>
    <property type="project" value="EnsemblFungi"/>
</dbReference>
<dbReference type="Proteomes" id="UP000019384">
    <property type="component" value="Unassembled WGS sequence"/>
</dbReference>
<evidence type="ECO:0000313" key="5">
    <source>
        <dbReference type="EMBL" id="CDK27002.1"/>
    </source>
</evidence>
<dbReference type="InterPro" id="IPR007757">
    <property type="entry name" value="MT-A70-like"/>
</dbReference>
<dbReference type="GO" id="GO:0045944">
    <property type="term" value="P:positive regulation of transcription by RNA polymerase II"/>
    <property type="evidence" value="ECO:0007669"/>
    <property type="project" value="EnsemblFungi"/>
</dbReference>
<dbReference type="EMBL" id="HG793127">
    <property type="protein sequence ID" value="CDK27002.1"/>
    <property type="molecule type" value="Genomic_DNA"/>
</dbReference>
<name>W6MPH7_9ASCO</name>
<evidence type="ECO:0008006" key="7">
    <source>
        <dbReference type="Google" id="ProtNLM"/>
    </source>
</evidence>
<dbReference type="GO" id="GO:0051321">
    <property type="term" value="P:meiotic cell cycle"/>
    <property type="evidence" value="ECO:0007669"/>
    <property type="project" value="EnsemblFungi"/>
</dbReference>
<feature type="compositionally biased region" description="Basic and acidic residues" evidence="4">
    <location>
        <begin position="72"/>
        <end position="87"/>
    </location>
</feature>
<dbReference type="GO" id="GO:0000742">
    <property type="term" value="P:karyogamy involved in conjugation with cellular fusion"/>
    <property type="evidence" value="ECO:0007669"/>
    <property type="project" value="EnsemblFungi"/>
</dbReference>
<dbReference type="RefSeq" id="XP_022458998.1">
    <property type="nucleotide sequence ID" value="XM_022603277.1"/>
</dbReference>
<reference evidence="5" key="2">
    <citation type="submission" date="2014-02" db="EMBL/GenBank/DDBJ databases">
        <title>Complete DNA sequence of /Kuraishia capsulata/ illustrates novel genomic features among budding yeasts (/Saccharomycotina/).</title>
        <authorList>
            <person name="Morales L."/>
            <person name="Noel B."/>
            <person name="Porcel B."/>
            <person name="Marcet-Houben M."/>
            <person name="Hullo M-F."/>
            <person name="Sacerdot C."/>
            <person name="Tekaia F."/>
            <person name="Leh-Louis V."/>
            <person name="Despons L."/>
            <person name="Khanna V."/>
            <person name="Aury J-M."/>
            <person name="Barbe V."/>
            <person name="Couloux A."/>
            <person name="Labadie K."/>
            <person name="Pelletier E."/>
            <person name="Souciet J-L."/>
            <person name="Boekhout T."/>
            <person name="Gabaldon T."/>
            <person name="Wincker P."/>
            <person name="Dujon B."/>
        </authorList>
    </citation>
    <scope>NUCLEOTIDE SEQUENCE</scope>
    <source>
        <strain evidence="5">CBS 1993</strain>
    </source>
</reference>
<comment type="subcellular location">
    <subcellularLocation>
        <location evidence="1">Nucleus</location>
    </subcellularLocation>
</comment>
<dbReference type="PANTHER" id="PTHR13107:SF0">
    <property type="entry name" value="N6-ADENOSINE-METHYLTRANSFERASE NON-CATALYTIC SUBUNIT"/>
    <property type="match status" value="1"/>
</dbReference>
<dbReference type="PANTHER" id="PTHR13107">
    <property type="entry name" value="N6-ADENOSINE-METHYLTRANSFERASE NON-CATALYTIC SUBUNIT"/>
    <property type="match status" value="1"/>
</dbReference>
<proteinExistence type="inferred from homology"/>
<reference evidence="5" key="1">
    <citation type="submission" date="2013-12" db="EMBL/GenBank/DDBJ databases">
        <authorList>
            <person name="Genoscope - CEA"/>
        </authorList>
    </citation>
    <scope>NUCLEOTIDE SEQUENCE</scope>
    <source>
        <strain evidence="5">CBS 1993</strain>
    </source>
</reference>
<keyword evidence="6" id="KW-1185">Reference proteome</keyword>
<evidence type="ECO:0000313" key="6">
    <source>
        <dbReference type="Proteomes" id="UP000019384"/>
    </source>
</evidence>
<evidence type="ECO:0000256" key="4">
    <source>
        <dbReference type="SAM" id="MobiDB-lite"/>
    </source>
</evidence>
<dbReference type="STRING" id="1382522.W6MPH7"/>
<dbReference type="Pfam" id="PF05063">
    <property type="entry name" value="MT-A70"/>
    <property type="match status" value="1"/>
</dbReference>